<evidence type="ECO:0000256" key="1">
    <source>
        <dbReference type="SAM" id="Phobius"/>
    </source>
</evidence>
<evidence type="ECO:0000313" key="3">
    <source>
        <dbReference type="Proteomes" id="UP000515977"/>
    </source>
</evidence>
<keyword evidence="1" id="KW-0472">Membrane</keyword>
<keyword evidence="1" id="KW-0812">Transmembrane</keyword>
<dbReference type="EMBL" id="CP060711">
    <property type="protein sequence ID" value="QNN47324.1"/>
    <property type="molecule type" value="Genomic_DNA"/>
</dbReference>
<feature type="transmembrane region" description="Helical" evidence="1">
    <location>
        <begin position="122"/>
        <end position="146"/>
    </location>
</feature>
<dbReference type="Proteomes" id="UP000515977">
    <property type="component" value="Chromosome"/>
</dbReference>
<dbReference type="KEGG" id="tbv:H9L17_04000"/>
<dbReference type="RefSeq" id="WP_187571071.1">
    <property type="nucleotide sequence ID" value="NZ_CP060711.1"/>
</dbReference>
<protein>
    <submittedName>
        <fullName evidence="2">Uncharacterized protein</fullName>
    </submittedName>
</protein>
<reference evidence="2 3" key="1">
    <citation type="submission" date="2020-08" db="EMBL/GenBank/DDBJ databases">
        <title>Genome sequence of Thermomonas brevis KACC 16975T.</title>
        <authorList>
            <person name="Hyun D.-W."/>
            <person name="Bae J.-W."/>
        </authorList>
    </citation>
    <scope>NUCLEOTIDE SEQUENCE [LARGE SCALE GENOMIC DNA]</scope>
    <source>
        <strain evidence="2 3">KACC 16975</strain>
    </source>
</reference>
<gene>
    <name evidence="2" type="ORF">H9L17_04000</name>
</gene>
<sequence length="151" mass="16415">MNLLGRRLARSDAQAFGERFAWRMVAMFAGMALYLTFGAILGGREIAVVATLIALPLTFGFRLRAAADERRRGETMEDERDAAIRAQADRAFRIAASCWFALLALALSFDAGRGALSANDCAIPGLLLLGVVVANLTGHLTVAVLYRRDRQ</sequence>
<name>A0A7G9QVE9_9GAMM</name>
<accession>A0A7G9QVE9</accession>
<organism evidence="2 3">
    <name type="scientific">Thermomonas brevis</name>
    <dbReference type="NCBI Taxonomy" id="215691"/>
    <lineage>
        <taxon>Bacteria</taxon>
        <taxon>Pseudomonadati</taxon>
        <taxon>Pseudomonadota</taxon>
        <taxon>Gammaproteobacteria</taxon>
        <taxon>Lysobacterales</taxon>
        <taxon>Lysobacteraceae</taxon>
        <taxon>Thermomonas</taxon>
    </lineage>
</organism>
<feature type="transmembrane region" description="Helical" evidence="1">
    <location>
        <begin position="94"/>
        <end position="116"/>
    </location>
</feature>
<keyword evidence="3" id="KW-1185">Reference proteome</keyword>
<proteinExistence type="predicted"/>
<keyword evidence="1" id="KW-1133">Transmembrane helix</keyword>
<dbReference type="AlphaFoldDB" id="A0A7G9QVE9"/>
<evidence type="ECO:0000313" key="2">
    <source>
        <dbReference type="EMBL" id="QNN47324.1"/>
    </source>
</evidence>
<feature type="transmembrane region" description="Helical" evidence="1">
    <location>
        <begin position="20"/>
        <end position="40"/>
    </location>
</feature>
<feature type="transmembrane region" description="Helical" evidence="1">
    <location>
        <begin position="46"/>
        <end position="63"/>
    </location>
</feature>